<dbReference type="STRING" id="1213857.N4V2L1"/>
<keyword evidence="6" id="KW-0539">Nucleus</keyword>
<reference evidence="8" key="2">
    <citation type="journal article" date="2019" name="Mol. Plant Microbe Interact.">
        <title>Genome sequence resources for four phytopathogenic fungi from the Colletotrichum orbiculare species complex.</title>
        <authorList>
            <person name="Gan P."/>
            <person name="Tsushima A."/>
            <person name="Narusaka M."/>
            <person name="Narusaka Y."/>
            <person name="Takano Y."/>
            <person name="Kubo Y."/>
            <person name="Shirasu K."/>
        </authorList>
    </citation>
    <scope>GENOME REANNOTATION</scope>
    <source>
        <strain evidence="8">104-T / ATCC 96160 / CBS 514.97 / LARS 414 / MAFF 240422</strain>
    </source>
</reference>
<dbReference type="SUPFAM" id="SSF57701">
    <property type="entry name" value="Zn2/Cys6 DNA-binding domain"/>
    <property type="match status" value="1"/>
</dbReference>
<dbReference type="AlphaFoldDB" id="N4V2L1"/>
<evidence type="ECO:0000313" key="7">
    <source>
        <dbReference type="EMBL" id="TDZ25955.1"/>
    </source>
</evidence>
<sequence length="540" mass="60035">MARKGSRKVRTGCLTCKIRKIKCDEGKPYCNRCTSTGRKCDGYSTETPSVIRWQRPQTLRFENAANDEEARALQNYVENVAPFIAGPTDPYFWTHLVVQFSNFEPAVRHSVVAISLLFEDLQNGLDPRLDEVALRHYNAAIFELKPVQNRGLVLIVCLLFVCIEMLRSNAEAAVRHYNHGLAILDSSSSQSWIRDHLVPIFRRLAQLPFLFSREPRLPDPEICKCQIPTSFTTFAQAQCTIDYIFNQTSQLARSAADYRAGGPLRGHAPAPDLVETQRNLERALVQWRALFDDLDARSSTAGNAPIRGGPRVYALLRYEVSRTRAGNAFDAAGAEGEGEAYDRHADAFRQVVCDAARYAQTQASFQAPQFLFEASFAPLLYWIVRKCRALDVRLEALRLVGVLGSPREMMWDKGDMYADCRRIIETEHNVALDGFGRVQMAGTVARVGLPVDTRHVSQPAKEAGWHHDAMLWGHEGRGGGGGGGGGGYPMGFYLGGSDDGFFMNQEVAGVDPLVEMVFDPAYDSYSSSPSSNGCCYVNEH</sequence>
<reference evidence="8" key="1">
    <citation type="journal article" date="2013" name="New Phytol.">
        <title>Comparative genomic and transcriptomic analyses reveal the hemibiotrophic stage shift of Colletotrichum fungi.</title>
        <authorList>
            <person name="Gan P."/>
            <person name="Ikeda K."/>
            <person name="Irieda H."/>
            <person name="Narusaka M."/>
            <person name="O'Connell R.J."/>
            <person name="Narusaka Y."/>
            <person name="Takano Y."/>
            <person name="Kubo Y."/>
            <person name="Shirasu K."/>
        </authorList>
    </citation>
    <scope>NUCLEOTIDE SEQUENCE [LARGE SCALE GENOMIC DNA]</scope>
    <source>
        <strain evidence="8">104-T / ATCC 96160 / CBS 514.97 / LARS 414 / MAFF 240422</strain>
    </source>
</reference>
<dbReference type="HOGENOM" id="CLU_011409_12_2_1"/>
<evidence type="ECO:0000256" key="5">
    <source>
        <dbReference type="ARBA" id="ARBA00023163"/>
    </source>
</evidence>
<organism evidence="7 8">
    <name type="scientific">Colletotrichum orbiculare (strain 104-T / ATCC 96160 / CBS 514.97 / LARS 414 / MAFF 240422)</name>
    <name type="common">Cucumber anthracnose fungus</name>
    <name type="synonym">Colletotrichum lagenarium</name>
    <dbReference type="NCBI Taxonomy" id="1213857"/>
    <lineage>
        <taxon>Eukaryota</taxon>
        <taxon>Fungi</taxon>
        <taxon>Dikarya</taxon>
        <taxon>Ascomycota</taxon>
        <taxon>Pezizomycotina</taxon>
        <taxon>Sordariomycetes</taxon>
        <taxon>Hypocreomycetidae</taxon>
        <taxon>Glomerellales</taxon>
        <taxon>Glomerellaceae</taxon>
        <taxon>Colletotrichum</taxon>
        <taxon>Colletotrichum orbiculare species complex</taxon>
    </lineage>
</organism>
<dbReference type="GO" id="GO:0003677">
    <property type="term" value="F:DNA binding"/>
    <property type="evidence" value="ECO:0007669"/>
    <property type="project" value="UniProtKB-KW"/>
</dbReference>
<dbReference type="GO" id="GO:0008270">
    <property type="term" value="F:zinc ion binding"/>
    <property type="evidence" value="ECO:0007669"/>
    <property type="project" value="InterPro"/>
</dbReference>
<dbReference type="PANTHER" id="PTHR36206:SF16">
    <property type="entry name" value="TRANSCRIPTION FACTOR DOMAIN-CONTAINING PROTEIN-RELATED"/>
    <property type="match status" value="1"/>
</dbReference>
<dbReference type="Pfam" id="PF00172">
    <property type="entry name" value="Zn_clus"/>
    <property type="match status" value="1"/>
</dbReference>
<dbReference type="Proteomes" id="UP000014480">
    <property type="component" value="Unassembled WGS sequence"/>
</dbReference>
<dbReference type="InterPro" id="IPR036864">
    <property type="entry name" value="Zn2-C6_fun-type_DNA-bd_sf"/>
</dbReference>
<keyword evidence="4" id="KW-0238">DNA-binding</keyword>
<keyword evidence="1" id="KW-0479">Metal-binding</keyword>
<dbReference type="EMBL" id="AMCV02000001">
    <property type="protein sequence ID" value="TDZ25955.1"/>
    <property type="molecule type" value="Genomic_DNA"/>
</dbReference>
<evidence type="ECO:0000313" key="8">
    <source>
        <dbReference type="Proteomes" id="UP000014480"/>
    </source>
</evidence>
<dbReference type="OrthoDB" id="3145928at2759"/>
<evidence type="ECO:0000256" key="4">
    <source>
        <dbReference type="ARBA" id="ARBA00023125"/>
    </source>
</evidence>
<dbReference type="GO" id="GO:0000981">
    <property type="term" value="F:DNA-binding transcription factor activity, RNA polymerase II-specific"/>
    <property type="evidence" value="ECO:0007669"/>
    <property type="project" value="InterPro"/>
</dbReference>
<evidence type="ECO:0000256" key="2">
    <source>
        <dbReference type="ARBA" id="ARBA00022833"/>
    </source>
</evidence>
<dbReference type="CDD" id="cd00067">
    <property type="entry name" value="GAL4"/>
    <property type="match status" value="1"/>
</dbReference>
<dbReference type="PROSITE" id="PS50048">
    <property type="entry name" value="ZN2_CY6_FUNGAL_2"/>
    <property type="match status" value="1"/>
</dbReference>
<keyword evidence="2" id="KW-0862">Zinc</keyword>
<dbReference type="InterPro" id="IPR052360">
    <property type="entry name" value="Transcr_Regulatory_Proteins"/>
</dbReference>
<evidence type="ECO:0000256" key="6">
    <source>
        <dbReference type="ARBA" id="ARBA00023242"/>
    </source>
</evidence>
<keyword evidence="3" id="KW-0805">Transcription regulation</keyword>
<evidence type="ECO:0000256" key="1">
    <source>
        <dbReference type="ARBA" id="ARBA00022723"/>
    </source>
</evidence>
<comment type="caution">
    <text evidence="7">The sequence shown here is derived from an EMBL/GenBank/DDBJ whole genome shotgun (WGS) entry which is preliminary data.</text>
</comment>
<accession>N4V2L1</accession>
<protein>
    <submittedName>
        <fullName evidence="7">Aspercryptin biosynthesis cluster-specific transcription regulator atnN</fullName>
    </submittedName>
</protein>
<gene>
    <name evidence="7" type="primary">atnN-8</name>
    <name evidence="7" type="ORF">Cob_v000021</name>
</gene>
<dbReference type="PROSITE" id="PS00463">
    <property type="entry name" value="ZN2_CY6_FUNGAL_1"/>
    <property type="match status" value="1"/>
</dbReference>
<evidence type="ECO:0000256" key="3">
    <source>
        <dbReference type="ARBA" id="ARBA00023015"/>
    </source>
</evidence>
<dbReference type="SMART" id="SM00066">
    <property type="entry name" value="GAL4"/>
    <property type="match status" value="1"/>
</dbReference>
<dbReference type="eggNOG" id="ENOG502SJUF">
    <property type="taxonomic scope" value="Eukaryota"/>
</dbReference>
<dbReference type="PANTHER" id="PTHR36206">
    <property type="entry name" value="ASPERCRYPTIN BIOSYNTHESIS CLUSTER-SPECIFIC TRANSCRIPTION REGULATOR ATNN-RELATED"/>
    <property type="match status" value="1"/>
</dbReference>
<dbReference type="InterPro" id="IPR001138">
    <property type="entry name" value="Zn2Cys6_DnaBD"/>
</dbReference>
<dbReference type="CDD" id="cd12148">
    <property type="entry name" value="fungal_TF_MHR"/>
    <property type="match status" value="1"/>
</dbReference>
<name>N4V2L1_COLOR</name>
<proteinExistence type="predicted"/>
<keyword evidence="8" id="KW-1185">Reference proteome</keyword>
<dbReference type="Gene3D" id="4.10.240.10">
    <property type="entry name" value="Zn(2)-C6 fungal-type DNA-binding domain"/>
    <property type="match status" value="1"/>
</dbReference>
<keyword evidence="5" id="KW-0804">Transcription</keyword>